<evidence type="ECO:0000259" key="2">
    <source>
        <dbReference type="Pfam" id="PF13417"/>
    </source>
</evidence>
<dbReference type="CDD" id="cd00570">
    <property type="entry name" value="GST_N_family"/>
    <property type="match status" value="1"/>
</dbReference>
<feature type="domain" description="DUF7962" evidence="3">
    <location>
        <begin position="106"/>
        <end position="224"/>
    </location>
</feature>
<dbReference type="Gene3D" id="3.40.30.110">
    <property type="match status" value="2"/>
</dbReference>
<dbReference type="Gene3D" id="1.20.1050.10">
    <property type="match status" value="1"/>
</dbReference>
<organism evidence="4 5">
    <name type="scientific">Protomyces lactucae-debilis</name>
    <dbReference type="NCBI Taxonomy" id="2754530"/>
    <lineage>
        <taxon>Eukaryota</taxon>
        <taxon>Fungi</taxon>
        <taxon>Dikarya</taxon>
        <taxon>Ascomycota</taxon>
        <taxon>Taphrinomycotina</taxon>
        <taxon>Taphrinomycetes</taxon>
        <taxon>Taphrinales</taxon>
        <taxon>Protomycetaceae</taxon>
        <taxon>Protomyces</taxon>
    </lineage>
</organism>
<accession>A0A1Y2FC06</accession>
<dbReference type="Proteomes" id="UP000193685">
    <property type="component" value="Unassembled WGS sequence"/>
</dbReference>
<comment type="caution">
    <text evidence="4">The sequence shown here is derived from an EMBL/GenBank/DDBJ whole genome shotgun (WGS) entry which is preliminary data.</text>
</comment>
<dbReference type="Pfam" id="PF13417">
    <property type="entry name" value="GST_N_3"/>
    <property type="match status" value="1"/>
</dbReference>
<evidence type="ECO:0000256" key="1">
    <source>
        <dbReference type="ARBA" id="ARBA00007409"/>
    </source>
</evidence>
<dbReference type="AlphaFoldDB" id="A0A1Y2FC06"/>
<protein>
    <recommendedName>
        <fullName evidence="6">GST N-terminal domain-containing protein</fullName>
    </recommendedName>
</protein>
<dbReference type="GeneID" id="63788896"/>
<dbReference type="InterPro" id="IPR058268">
    <property type="entry name" value="DUF7962"/>
</dbReference>
<sequence>MVQIVFYGYEMAPNCQKVLCALSLLQIPYEYVEIPRTLPRPDFAEMSIDYRRTPLLSIESDMYCDTAIIIEKLCDIALHEKTAGEDVDATNHRAYGEFCNSVFPFAVGLLPVEGDAMNSPEFVKDRQELVGSGRQFSKEAFKQSRPSALTYFTSYLNIITRNFLDGGKKKFFLGGEKPSMADIYVYSIVAWVLYGHRGCEPEVTREKYAEVYAWCDRVRPFTTQGKRKDITWQDAKAILTQPPKHEYAKFVKHDEGNPFGLQPGTKVFVVPTDTGKTHPQMGELLSLNNEQSCVRNASGLVMHFPRIGYHVQAVSS</sequence>
<evidence type="ECO:0000259" key="3">
    <source>
        <dbReference type="Pfam" id="PF25907"/>
    </source>
</evidence>
<proteinExistence type="inferred from homology"/>
<feature type="domain" description="GST N-terminal" evidence="2">
    <location>
        <begin position="7"/>
        <end position="76"/>
    </location>
</feature>
<comment type="similarity">
    <text evidence="1">Belongs to the GST superfamily.</text>
</comment>
<dbReference type="STRING" id="56484.A0A1Y2FC06"/>
<dbReference type="SUPFAM" id="SSF47616">
    <property type="entry name" value="GST C-terminal domain-like"/>
    <property type="match status" value="1"/>
</dbReference>
<dbReference type="RefSeq" id="XP_040724807.1">
    <property type="nucleotide sequence ID" value="XM_040872297.1"/>
</dbReference>
<evidence type="ECO:0000313" key="5">
    <source>
        <dbReference type="Proteomes" id="UP000193685"/>
    </source>
</evidence>
<dbReference type="PANTHER" id="PTHR44051">
    <property type="entry name" value="GLUTATHIONE S-TRANSFERASE-RELATED"/>
    <property type="match status" value="1"/>
</dbReference>
<reference evidence="4 5" key="1">
    <citation type="submission" date="2016-07" db="EMBL/GenBank/DDBJ databases">
        <title>Pervasive Adenine N6-methylation of Active Genes in Fungi.</title>
        <authorList>
            <consortium name="DOE Joint Genome Institute"/>
            <person name="Mondo S.J."/>
            <person name="Dannebaum R.O."/>
            <person name="Kuo R.C."/>
            <person name="Labutti K."/>
            <person name="Haridas S."/>
            <person name="Kuo A."/>
            <person name="Salamov A."/>
            <person name="Ahrendt S.R."/>
            <person name="Lipzen A."/>
            <person name="Sullivan W."/>
            <person name="Andreopoulos W.B."/>
            <person name="Clum A."/>
            <person name="Lindquist E."/>
            <person name="Daum C."/>
            <person name="Ramamoorthy G.K."/>
            <person name="Gryganskyi A."/>
            <person name="Culley D."/>
            <person name="Magnuson J.K."/>
            <person name="James T.Y."/>
            <person name="O'Malley M.A."/>
            <person name="Stajich J.E."/>
            <person name="Spatafora J.W."/>
            <person name="Visel A."/>
            <person name="Grigoriev I.V."/>
        </authorList>
    </citation>
    <scope>NUCLEOTIDE SEQUENCE [LARGE SCALE GENOMIC DNA]</scope>
    <source>
        <strain evidence="4 5">12-1054</strain>
    </source>
</reference>
<dbReference type="PANTHER" id="PTHR44051:SF8">
    <property type="entry name" value="GLUTATHIONE S-TRANSFERASE GSTA"/>
    <property type="match status" value="1"/>
</dbReference>
<dbReference type="InterPro" id="IPR036249">
    <property type="entry name" value="Thioredoxin-like_sf"/>
</dbReference>
<dbReference type="Pfam" id="PF25907">
    <property type="entry name" value="DUF7962"/>
    <property type="match status" value="1"/>
</dbReference>
<dbReference type="OrthoDB" id="202840at2759"/>
<dbReference type="SUPFAM" id="SSF52833">
    <property type="entry name" value="Thioredoxin-like"/>
    <property type="match status" value="1"/>
</dbReference>
<evidence type="ECO:0008006" key="6">
    <source>
        <dbReference type="Google" id="ProtNLM"/>
    </source>
</evidence>
<evidence type="ECO:0000313" key="4">
    <source>
        <dbReference type="EMBL" id="ORY81431.1"/>
    </source>
</evidence>
<dbReference type="OMA" id="IGNDVYC"/>
<keyword evidence="5" id="KW-1185">Reference proteome</keyword>
<name>A0A1Y2FC06_PROLT</name>
<dbReference type="InterPro" id="IPR036282">
    <property type="entry name" value="Glutathione-S-Trfase_C_sf"/>
</dbReference>
<dbReference type="InterPro" id="IPR004045">
    <property type="entry name" value="Glutathione_S-Trfase_N"/>
</dbReference>
<dbReference type="EMBL" id="MCFI01000011">
    <property type="protein sequence ID" value="ORY81431.1"/>
    <property type="molecule type" value="Genomic_DNA"/>
</dbReference>
<gene>
    <name evidence="4" type="ORF">BCR37DRAFT_43855</name>
</gene>